<comment type="caution">
    <text evidence="7">The sequence shown here is derived from an EMBL/GenBank/DDBJ whole genome shotgun (WGS) entry which is preliminary data.</text>
</comment>
<dbReference type="Gene3D" id="1.10.10.10">
    <property type="entry name" value="Winged helix-like DNA-binding domain superfamily/Winged helix DNA-binding domain"/>
    <property type="match status" value="1"/>
</dbReference>
<dbReference type="InterPro" id="IPR014284">
    <property type="entry name" value="RNA_pol_sigma-70_dom"/>
</dbReference>
<name>A0A4Y8L5U7_9BACT</name>
<dbReference type="AlphaFoldDB" id="A0A4Y8L5U7"/>
<dbReference type="InterPro" id="IPR013324">
    <property type="entry name" value="RNA_pol_sigma_r3/r4-like"/>
</dbReference>
<dbReference type="Pfam" id="PF04542">
    <property type="entry name" value="Sigma70_r2"/>
    <property type="match status" value="1"/>
</dbReference>
<dbReference type="NCBIfam" id="TIGR02937">
    <property type="entry name" value="sigma70-ECF"/>
    <property type="match status" value="1"/>
</dbReference>
<dbReference type="EMBL" id="SOML01000002">
    <property type="protein sequence ID" value="TFD97953.1"/>
    <property type="molecule type" value="Genomic_DNA"/>
</dbReference>
<protein>
    <submittedName>
        <fullName evidence="7">RNA polymerase sigma factor</fullName>
    </submittedName>
</protein>
<dbReference type="InterPro" id="IPR013249">
    <property type="entry name" value="RNA_pol_sigma70_r4_t2"/>
</dbReference>
<keyword evidence="4" id="KW-0804">Transcription</keyword>
<dbReference type="PANTHER" id="PTHR43133">
    <property type="entry name" value="RNA POLYMERASE ECF-TYPE SIGMA FACTO"/>
    <property type="match status" value="1"/>
</dbReference>
<evidence type="ECO:0000259" key="5">
    <source>
        <dbReference type="Pfam" id="PF04542"/>
    </source>
</evidence>
<dbReference type="RefSeq" id="WP_134435696.1">
    <property type="nucleotide sequence ID" value="NZ_SOML01000002.1"/>
</dbReference>
<evidence type="ECO:0000259" key="6">
    <source>
        <dbReference type="Pfam" id="PF08281"/>
    </source>
</evidence>
<evidence type="ECO:0000256" key="2">
    <source>
        <dbReference type="ARBA" id="ARBA00023015"/>
    </source>
</evidence>
<evidence type="ECO:0000256" key="1">
    <source>
        <dbReference type="ARBA" id="ARBA00010641"/>
    </source>
</evidence>
<keyword evidence="3" id="KW-0731">Sigma factor</keyword>
<evidence type="ECO:0000313" key="7">
    <source>
        <dbReference type="EMBL" id="TFD97953.1"/>
    </source>
</evidence>
<dbReference type="OrthoDB" id="1056775at2"/>
<gene>
    <name evidence="7" type="ORF">E2605_04870</name>
</gene>
<dbReference type="GO" id="GO:0016987">
    <property type="term" value="F:sigma factor activity"/>
    <property type="evidence" value="ECO:0007669"/>
    <property type="project" value="UniProtKB-KW"/>
</dbReference>
<accession>A0A4Y8L5U7</accession>
<sequence>MIKEEEKEQWLLQQILCGNTIAMKEFYTIYSGYLTTVCSRYVSDKDDIKDVLQDSFIKIFKAIANFEYKGLGSLRAWSTRIVVNESLKFLKRKEKLEIINSPVWDLPDMAEETEPDLDEIPTSVILEMIRSLPVGYRTVFNLYIFESKSHKEIASILEITENTSASQLHRAKSFLAKQINIYKTIKERSYE</sequence>
<dbReference type="InterPro" id="IPR013325">
    <property type="entry name" value="RNA_pol_sigma_r2"/>
</dbReference>
<dbReference type="InterPro" id="IPR039425">
    <property type="entry name" value="RNA_pol_sigma-70-like"/>
</dbReference>
<evidence type="ECO:0000313" key="8">
    <source>
        <dbReference type="Proteomes" id="UP000297861"/>
    </source>
</evidence>
<evidence type="ECO:0000256" key="4">
    <source>
        <dbReference type="ARBA" id="ARBA00023163"/>
    </source>
</evidence>
<dbReference type="Proteomes" id="UP000297861">
    <property type="component" value="Unassembled WGS sequence"/>
</dbReference>
<dbReference type="SUPFAM" id="SSF88659">
    <property type="entry name" value="Sigma3 and sigma4 domains of RNA polymerase sigma factors"/>
    <property type="match status" value="1"/>
</dbReference>
<evidence type="ECO:0000256" key="3">
    <source>
        <dbReference type="ARBA" id="ARBA00023082"/>
    </source>
</evidence>
<dbReference type="InterPro" id="IPR036388">
    <property type="entry name" value="WH-like_DNA-bd_sf"/>
</dbReference>
<comment type="similarity">
    <text evidence="1">Belongs to the sigma-70 factor family. ECF subfamily.</text>
</comment>
<reference evidence="7 8" key="1">
    <citation type="submission" date="2019-03" db="EMBL/GenBank/DDBJ databases">
        <title>San Antonio Military Medical Center submission to MRSN (WRAIR), pending publication.</title>
        <authorList>
            <person name="Blyth D.M."/>
            <person name="Mccarthy S.L."/>
            <person name="Schall S.E."/>
            <person name="Stam J.A."/>
            <person name="Ong A.C."/>
            <person name="Mcgann P.T."/>
        </authorList>
    </citation>
    <scope>NUCLEOTIDE SEQUENCE [LARGE SCALE GENOMIC DNA]</scope>
    <source>
        <strain evidence="7 8">MRSN571793</strain>
    </source>
</reference>
<keyword evidence="8" id="KW-1185">Reference proteome</keyword>
<dbReference type="Gene3D" id="1.10.1740.10">
    <property type="match status" value="1"/>
</dbReference>
<dbReference type="GO" id="GO:0006352">
    <property type="term" value="P:DNA-templated transcription initiation"/>
    <property type="evidence" value="ECO:0007669"/>
    <property type="project" value="InterPro"/>
</dbReference>
<feature type="domain" description="RNA polymerase sigma factor 70 region 4 type 2" evidence="6">
    <location>
        <begin position="125"/>
        <end position="175"/>
    </location>
</feature>
<dbReference type="Pfam" id="PF08281">
    <property type="entry name" value="Sigma70_r4_2"/>
    <property type="match status" value="1"/>
</dbReference>
<keyword evidence="2" id="KW-0805">Transcription regulation</keyword>
<dbReference type="GO" id="GO:0003677">
    <property type="term" value="F:DNA binding"/>
    <property type="evidence" value="ECO:0007669"/>
    <property type="project" value="InterPro"/>
</dbReference>
<feature type="domain" description="RNA polymerase sigma-70 region 2" evidence="5">
    <location>
        <begin position="27"/>
        <end position="94"/>
    </location>
</feature>
<dbReference type="InterPro" id="IPR007627">
    <property type="entry name" value="RNA_pol_sigma70_r2"/>
</dbReference>
<organism evidence="7 8">
    <name type="scientific">Dysgonomonas capnocytophagoides</name>
    <dbReference type="NCBI Taxonomy" id="45254"/>
    <lineage>
        <taxon>Bacteria</taxon>
        <taxon>Pseudomonadati</taxon>
        <taxon>Bacteroidota</taxon>
        <taxon>Bacteroidia</taxon>
        <taxon>Bacteroidales</taxon>
        <taxon>Dysgonomonadaceae</taxon>
        <taxon>Dysgonomonas</taxon>
    </lineage>
</organism>
<dbReference type="PANTHER" id="PTHR43133:SF46">
    <property type="entry name" value="RNA POLYMERASE SIGMA-70 FACTOR ECF SUBFAMILY"/>
    <property type="match status" value="1"/>
</dbReference>
<proteinExistence type="inferred from homology"/>
<dbReference type="SUPFAM" id="SSF88946">
    <property type="entry name" value="Sigma2 domain of RNA polymerase sigma factors"/>
    <property type="match status" value="1"/>
</dbReference>